<dbReference type="GO" id="GO:0016887">
    <property type="term" value="F:ATP hydrolysis activity"/>
    <property type="evidence" value="ECO:0007669"/>
    <property type="project" value="InterPro"/>
</dbReference>
<dbReference type="InterPro" id="IPR052934">
    <property type="entry name" value="Methyl-DNA_Rec/Restrict_Enz"/>
</dbReference>
<dbReference type="OrthoDB" id="9781481at2"/>
<dbReference type="CDD" id="cd00009">
    <property type="entry name" value="AAA"/>
    <property type="match status" value="1"/>
</dbReference>
<accession>A0A0K1ELQ4</accession>
<evidence type="ECO:0000313" key="2">
    <source>
        <dbReference type="EMBL" id="AKT41825.1"/>
    </source>
</evidence>
<dbReference type="STRING" id="52.CMC5_060360"/>
<dbReference type="AlphaFoldDB" id="A0A0K1ELQ4"/>
<dbReference type="SUPFAM" id="SSF52540">
    <property type="entry name" value="P-loop containing nucleoside triphosphate hydrolases"/>
    <property type="match status" value="1"/>
</dbReference>
<name>A0A0K1ELQ4_CHOCO</name>
<dbReference type="Gene3D" id="3.40.50.300">
    <property type="entry name" value="P-loop containing nucleotide triphosphate hydrolases"/>
    <property type="match status" value="1"/>
</dbReference>
<dbReference type="KEGG" id="ccro:CMC5_060360"/>
<reference evidence="2 3" key="1">
    <citation type="submission" date="2015-07" db="EMBL/GenBank/DDBJ databases">
        <title>Genome analysis of myxobacterium Chondromyces crocatus Cm c5 reveals a high potential for natural compound synthesis and the genetic basis for the loss of fruiting body formation.</title>
        <authorList>
            <person name="Zaburannyi N."/>
            <person name="Bunk B."/>
            <person name="Maier J."/>
            <person name="Overmann J."/>
            <person name="Mueller R."/>
        </authorList>
    </citation>
    <scope>NUCLEOTIDE SEQUENCE [LARGE SCALE GENOMIC DNA]</scope>
    <source>
        <strain evidence="2 3">Cm c5</strain>
    </source>
</reference>
<dbReference type="InterPro" id="IPR003593">
    <property type="entry name" value="AAA+_ATPase"/>
</dbReference>
<keyword evidence="3" id="KW-1185">Reference proteome</keyword>
<sequence>MLLVGRTCIGVNGNGRVGRVIGSDGATSKGVVAERAPPATANGRIWANGTVSSEARHVADYPIVDGNQFILRLQERTDAGNYGPSEEWFEQALGIKVQTTYLSSLGKQYTARVGQALVQRPDGLLLLSPESFELTTRDGSSYVDKLASVVEWAPRLQVVVACVGSKENWRVEYVIGPADSEVFARCCATFPHASHRPVDVPPLPRARVEQPKSVPPPSGLDIDALARELLIEPADWLHDVMASVLRRDREGNPRPRSIVFYGPPGTGKTFLARRLARYLAMRAEMSGFVQLHPSYGYEDFFEGYRPAVATEGLALEKRAGPLRRIADHARMAPGELAVLVMDEANRGNLPRVFGELYFLLEYRDEAISLMYSADEKFSLPPNLLFIATMNTADRSVIALDQALRRRFEFVGMFPDRPPVAGMLRRYLAAHYPDGRLTWVADVVDRANERLDRNVQIGPSYFMRADLDEAAVRRIWRTSVLPSIEDQFLGRERELEELDMERLRGRAPSGNRT</sequence>
<dbReference type="Pfam" id="PF07728">
    <property type="entry name" value="AAA_5"/>
    <property type="match status" value="1"/>
</dbReference>
<dbReference type="PATRIC" id="fig|52.7.peg.6648"/>
<protein>
    <recommendedName>
        <fullName evidence="1">AAA+ ATPase domain-containing protein</fullName>
    </recommendedName>
</protein>
<gene>
    <name evidence="2" type="ORF">CMC5_060360</name>
</gene>
<dbReference type="InterPro" id="IPR027417">
    <property type="entry name" value="P-loop_NTPase"/>
</dbReference>
<dbReference type="EMBL" id="CP012159">
    <property type="protein sequence ID" value="AKT41825.1"/>
    <property type="molecule type" value="Genomic_DNA"/>
</dbReference>
<evidence type="ECO:0000259" key="1">
    <source>
        <dbReference type="SMART" id="SM00382"/>
    </source>
</evidence>
<feature type="domain" description="AAA+ ATPase" evidence="1">
    <location>
        <begin position="254"/>
        <end position="413"/>
    </location>
</feature>
<dbReference type="Proteomes" id="UP000067626">
    <property type="component" value="Chromosome"/>
</dbReference>
<evidence type="ECO:0000313" key="3">
    <source>
        <dbReference type="Proteomes" id="UP000067626"/>
    </source>
</evidence>
<dbReference type="PANTHER" id="PTHR37291:SF1">
    <property type="entry name" value="TYPE IV METHYL-DIRECTED RESTRICTION ENZYME ECOKMCRB SUBUNIT"/>
    <property type="match status" value="1"/>
</dbReference>
<organism evidence="2 3">
    <name type="scientific">Chondromyces crocatus</name>
    <dbReference type="NCBI Taxonomy" id="52"/>
    <lineage>
        <taxon>Bacteria</taxon>
        <taxon>Pseudomonadati</taxon>
        <taxon>Myxococcota</taxon>
        <taxon>Polyangia</taxon>
        <taxon>Polyangiales</taxon>
        <taxon>Polyangiaceae</taxon>
        <taxon>Chondromyces</taxon>
    </lineage>
</organism>
<proteinExistence type="predicted"/>
<dbReference type="PANTHER" id="PTHR37291">
    <property type="entry name" value="5-METHYLCYTOSINE-SPECIFIC RESTRICTION ENZYME B"/>
    <property type="match status" value="1"/>
</dbReference>
<dbReference type="GO" id="GO:0005524">
    <property type="term" value="F:ATP binding"/>
    <property type="evidence" value="ECO:0007669"/>
    <property type="project" value="InterPro"/>
</dbReference>
<dbReference type="InterPro" id="IPR011704">
    <property type="entry name" value="ATPase_dyneun-rel_AAA"/>
</dbReference>
<dbReference type="SMART" id="SM00382">
    <property type="entry name" value="AAA"/>
    <property type="match status" value="1"/>
</dbReference>
<dbReference type="REBASE" id="116694">
    <property type="entry name" value="CcrC5McrBCP"/>
</dbReference>